<dbReference type="PRINTS" id="PR00300">
    <property type="entry name" value="CLPPROTEASEA"/>
</dbReference>
<keyword evidence="3" id="KW-0067">ATP-binding</keyword>
<keyword evidence="2" id="KW-0547">Nucleotide-binding</keyword>
<comment type="similarity">
    <text evidence="1">Belongs to the AAA ATPase family. PCH2 subfamily.</text>
</comment>
<dbReference type="PANTHER" id="PTHR45991">
    <property type="entry name" value="PACHYTENE CHECKPOINT PROTEIN 2"/>
    <property type="match status" value="1"/>
</dbReference>
<gene>
    <name evidence="7" type="ORF">CTEN210_01561</name>
</gene>
<dbReference type="InterPro" id="IPR036770">
    <property type="entry name" value="Ankyrin_rpt-contain_sf"/>
</dbReference>
<evidence type="ECO:0000313" key="7">
    <source>
        <dbReference type="EMBL" id="GFH45087.1"/>
    </source>
</evidence>
<evidence type="ECO:0000256" key="1">
    <source>
        <dbReference type="ARBA" id="ARBA00007271"/>
    </source>
</evidence>
<keyword evidence="4" id="KW-0469">Meiosis</keyword>
<dbReference type="SUPFAM" id="SSF52540">
    <property type="entry name" value="P-loop containing nucleoside triphosphate hydrolases"/>
    <property type="match status" value="1"/>
</dbReference>
<dbReference type="AlphaFoldDB" id="A0AAD3CFC9"/>
<comment type="caution">
    <text evidence="7">The sequence shown here is derived from an EMBL/GenBank/DDBJ whole genome shotgun (WGS) entry which is preliminary data.</text>
</comment>
<dbReference type="Gene3D" id="3.40.50.300">
    <property type="entry name" value="P-loop containing nucleotide triphosphate hydrolases"/>
    <property type="match status" value="1"/>
</dbReference>
<reference evidence="7 8" key="1">
    <citation type="journal article" date="2021" name="Sci. Rep.">
        <title>The genome of the diatom Chaetoceros tenuissimus carries an ancient integrated fragment of an extant virus.</title>
        <authorList>
            <person name="Hongo Y."/>
            <person name="Kimura K."/>
            <person name="Takaki Y."/>
            <person name="Yoshida Y."/>
            <person name="Baba S."/>
            <person name="Kobayashi G."/>
            <person name="Nagasaki K."/>
            <person name="Hano T."/>
            <person name="Tomaru Y."/>
        </authorList>
    </citation>
    <scope>NUCLEOTIDE SEQUENCE [LARGE SCALE GENOMIC DNA]</scope>
    <source>
        <strain evidence="7 8">NIES-3715</strain>
    </source>
</reference>
<dbReference type="GO" id="GO:0016887">
    <property type="term" value="F:ATP hydrolysis activity"/>
    <property type="evidence" value="ECO:0007669"/>
    <property type="project" value="InterPro"/>
</dbReference>
<dbReference type="GO" id="GO:0005634">
    <property type="term" value="C:nucleus"/>
    <property type="evidence" value="ECO:0007669"/>
    <property type="project" value="TreeGrafter"/>
</dbReference>
<organism evidence="7 8">
    <name type="scientific">Chaetoceros tenuissimus</name>
    <dbReference type="NCBI Taxonomy" id="426638"/>
    <lineage>
        <taxon>Eukaryota</taxon>
        <taxon>Sar</taxon>
        <taxon>Stramenopiles</taxon>
        <taxon>Ochrophyta</taxon>
        <taxon>Bacillariophyta</taxon>
        <taxon>Coscinodiscophyceae</taxon>
        <taxon>Chaetocerotophycidae</taxon>
        <taxon>Chaetocerotales</taxon>
        <taxon>Chaetocerotaceae</taxon>
        <taxon>Chaetoceros</taxon>
    </lineage>
</organism>
<accession>A0AAD3CFC9</accession>
<name>A0AAD3CFC9_9STRA</name>
<evidence type="ECO:0000256" key="3">
    <source>
        <dbReference type="ARBA" id="ARBA00022840"/>
    </source>
</evidence>
<dbReference type="Pfam" id="PF00004">
    <property type="entry name" value="AAA"/>
    <property type="match status" value="1"/>
</dbReference>
<evidence type="ECO:0000256" key="4">
    <source>
        <dbReference type="ARBA" id="ARBA00023254"/>
    </source>
</evidence>
<dbReference type="GO" id="GO:0051598">
    <property type="term" value="P:meiotic recombination checkpoint signaling"/>
    <property type="evidence" value="ECO:0007669"/>
    <property type="project" value="TreeGrafter"/>
</dbReference>
<dbReference type="InterPro" id="IPR003959">
    <property type="entry name" value="ATPase_AAA_core"/>
</dbReference>
<sequence length="849" mass="94869">MGLSQSSALAQNICKCVEGKEWGKILHILDSEEISTRQKRNALMNIKKGILKSPFLCLASSYGIDVKVFRKALDICGKDLLFQSNNKGATCIHTMLDIPSDRLKVALEVGGKDILMMNAGPSGRNPLQYALLRRASIEQIKMLIKYGGMELVSKADNSEQKLTSLHLALTCGSSVETLYALMEAGGRQLVMKECSRKGTAFDYFIGGLSQRRHFTLNDKCQIFRLFMEIIGFEDLALHLFEKSYSNLYGFLIGGNPSFWSAFYNSDDFPYLLPVIVDLCKGKPFLQKAIGFATTDALIDIIDHFDGCMWIKDENGQLPIEVANQKNLGWNDGIKILLDATVASDKYNRSPLVIACTYGLTWRNGLSMVFEEENSDAKRELQMTDATSGLFPVLLLASRDDSDVQGIYELVRSEPSICLNHSFLNIYITMEQEGNRKDDGASEPESKKRRRSNEMHIEVMLHPYSNLPQEEIKKEIESFVSLIGKKSFSYEQGPVHLKSSEASKIIQESCIEIVLCPPETTVASWTVSSFVIHFFTLRDDPAEPEEIEQEGDDEPITVSLLFSNKNVSPHIINWNRVLLLYGKPGCGKTSLCKALAHKLAIRNTDMFPSGGYLLEIKSHSLFSKWFSESGKLIARLFNRIREMVEDEPDALFVVLIDEVESLANSRVGSNGTEPSDTVRAVNSLLTSLDSIRQFRNVLIVSTSNITDCIDSAFVDRVDWMIEVPLPCLEARYEILRSCLAELGKVGIVNFGDTVNFKASSLFLEFDDLKSNHGEGNNDKETKQESSQTNDLSEKLMKCAQASESLSGRALRKLPFQTHAFVSNVGNCSISAEDFLKALEETIKRKVKGKI</sequence>
<dbReference type="GO" id="GO:0005694">
    <property type="term" value="C:chromosome"/>
    <property type="evidence" value="ECO:0007669"/>
    <property type="project" value="TreeGrafter"/>
</dbReference>
<protein>
    <recommendedName>
        <fullName evidence="6">AAA+ ATPase domain-containing protein</fullName>
    </recommendedName>
</protein>
<evidence type="ECO:0000313" key="8">
    <source>
        <dbReference type="Proteomes" id="UP001054902"/>
    </source>
</evidence>
<dbReference type="GO" id="GO:0007131">
    <property type="term" value="P:reciprocal meiotic recombination"/>
    <property type="evidence" value="ECO:0007669"/>
    <property type="project" value="TreeGrafter"/>
</dbReference>
<dbReference type="InterPro" id="IPR058249">
    <property type="entry name" value="Pch2_C"/>
</dbReference>
<evidence type="ECO:0000259" key="6">
    <source>
        <dbReference type="SMART" id="SM00382"/>
    </source>
</evidence>
<dbReference type="GO" id="GO:0005524">
    <property type="term" value="F:ATP binding"/>
    <property type="evidence" value="ECO:0007669"/>
    <property type="project" value="UniProtKB-KW"/>
</dbReference>
<dbReference type="InterPro" id="IPR001270">
    <property type="entry name" value="ClpA/B"/>
</dbReference>
<evidence type="ECO:0000256" key="5">
    <source>
        <dbReference type="SAM" id="MobiDB-lite"/>
    </source>
</evidence>
<dbReference type="InterPro" id="IPR003593">
    <property type="entry name" value="AAA+_ATPase"/>
</dbReference>
<feature type="region of interest" description="Disordered" evidence="5">
    <location>
        <begin position="433"/>
        <end position="452"/>
    </location>
</feature>
<dbReference type="InterPro" id="IPR027417">
    <property type="entry name" value="P-loop_NTPase"/>
</dbReference>
<keyword evidence="8" id="KW-1185">Reference proteome</keyword>
<dbReference type="SUPFAM" id="SSF48403">
    <property type="entry name" value="Ankyrin repeat"/>
    <property type="match status" value="1"/>
</dbReference>
<dbReference type="PANTHER" id="PTHR45991:SF1">
    <property type="entry name" value="PACHYTENE CHECKPOINT PROTEIN 2 HOMOLOG"/>
    <property type="match status" value="1"/>
</dbReference>
<dbReference type="Proteomes" id="UP001054902">
    <property type="component" value="Unassembled WGS sequence"/>
</dbReference>
<feature type="domain" description="AAA+ ATPase" evidence="6">
    <location>
        <begin position="573"/>
        <end position="726"/>
    </location>
</feature>
<dbReference type="InterPro" id="IPR003960">
    <property type="entry name" value="ATPase_AAA_CS"/>
</dbReference>
<dbReference type="InterPro" id="IPR044539">
    <property type="entry name" value="Pch2-like"/>
</dbReference>
<dbReference type="Pfam" id="PF23242">
    <property type="entry name" value="AAA_lid_TRIP13_C"/>
    <property type="match status" value="1"/>
</dbReference>
<dbReference type="SMART" id="SM00382">
    <property type="entry name" value="AAA"/>
    <property type="match status" value="1"/>
</dbReference>
<dbReference type="EMBL" id="BLLK01000020">
    <property type="protein sequence ID" value="GFH45087.1"/>
    <property type="molecule type" value="Genomic_DNA"/>
</dbReference>
<dbReference type="PROSITE" id="PS00674">
    <property type="entry name" value="AAA"/>
    <property type="match status" value="1"/>
</dbReference>
<evidence type="ECO:0000256" key="2">
    <source>
        <dbReference type="ARBA" id="ARBA00022741"/>
    </source>
</evidence>
<proteinExistence type="inferred from homology"/>